<reference evidence="2" key="1">
    <citation type="journal article" date="2019" name="Int. J. Syst. Evol. Microbiol.">
        <title>The Global Catalogue of Microorganisms (GCM) 10K type strain sequencing project: providing services to taxonomists for standard genome sequencing and annotation.</title>
        <authorList>
            <consortium name="The Broad Institute Genomics Platform"/>
            <consortium name="The Broad Institute Genome Sequencing Center for Infectious Disease"/>
            <person name="Wu L."/>
            <person name="Ma J."/>
        </authorList>
    </citation>
    <scope>NUCLEOTIDE SEQUENCE [LARGE SCALE GENOMIC DNA]</scope>
    <source>
        <strain evidence="2">JCM 17759</strain>
    </source>
</reference>
<keyword evidence="2" id="KW-1185">Reference proteome</keyword>
<protein>
    <submittedName>
        <fullName evidence="1">Uncharacterized protein</fullName>
    </submittedName>
</protein>
<accession>A0ABP8N001</accession>
<name>A0ABP8N001_9BACT</name>
<evidence type="ECO:0000313" key="2">
    <source>
        <dbReference type="Proteomes" id="UP001500840"/>
    </source>
</evidence>
<sequence>MQFSKLLKHEVELNYIAQYMIVIGKHDPGEKGSGMCLHKFIELQREIGESFVRPSYDRSVFEAGCGDEIDGSVVALNVGRRVSRVIALTAFGEDFGSLLWRPLPPPIHGIGIFGHWDAY</sequence>
<dbReference type="Proteomes" id="UP001500840">
    <property type="component" value="Unassembled WGS sequence"/>
</dbReference>
<gene>
    <name evidence="1" type="ORF">GCM10023156_34600</name>
</gene>
<organism evidence="1 2">
    <name type="scientific">Novipirellula rosea</name>
    <dbReference type="NCBI Taxonomy" id="1031540"/>
    <lineage>
        <taxon>Bacteria</taxon>
        <taxon>Pseudomonadati</taxon>
        <taxon>Planctomycetota</taxon>
        <taxon>Planctomycetia</taxon>
        <taxon>Pirellulales</taxon>
        <taxon>Pirellulaceae</taxon>
        <taxon>Novipirellula</taxon>
    </lineage>
</organism>
<comment type="caution">
    <text evidence="1">The sequence shown here is derived from an EMBL/GenBank/DDBJ whole genome shotgun (WGS) entry which is preliminary data.</text>
</comment>
<proteinExistence type="predicted"/>
<dbReference type="EMBL" id="BAABGA010000041">
    <property type="protein sequence ID" value="GAA4457582.1"/>
    <property type="molecule type" value="Genomic_DNA"/>
</dbReference>
<evidence type="ECO:0000313" key="1">
    <source>
        <dbReference type="EMBL" id="GAA4457582.1"/>
    </source>
</evidence>